<dbReference type="OrthoDB" id="1924068at2759"/>
<organism evidence="2 3">
    <name type="scientific">Parasponia andersonii</name>
    <name type="common">Sponia andersonii</name>
    <dbReference type="NCBI Taxonomy" id="3476"/>
    <lineage>
        <taxon>Eukaryota</taxon>
        <taxon>Viridiplantae</taxon>
        <taxon>Streptophyta</taxon>
        <taxon>Embryophyta</taxon>
        <taxon>Tracheophyta</taxon>
        <taxon>Spermatophyta</taxon>
        <taxon>Magnoliopsida</taxon>
        <taxon>eudicotyledons</taxon>
        <taxon>Gunneridae</taxon>
        <taxon>Pentapetalae</taxon>
        <taxon>rosids</taxon>
        <taxon>fabids</taxon>
        <taxon>Rosales</taxon>
        <taxon>Cannabaceae</taxon>
        <taxon>Parasponia</taxon>
    </lineage>
</organism>
<comment type="caution">
    <text evidence="2">The sequence shown here is derived from an EMBL/GenBank/DDBJ whole genome shotgun (WGS) entry which is preliminary data.</text>
</comment>
<proteinExistence type="predicted"/>
<gene>
    <name evidence="2" type="ORF">PanWU01x14_366980</name>
</gene>
<evidence type="ECO:0000313" key="3">
    <source>
        <dbReference type="Proteomes" id="UP000237105"/>
    </source>
</evidence>
<dbReference type="AlphaFoldDB" id="A0A2P5A5H3"/>
<reference evidence="3" key="1">
    <citation type="submission" date="2016-06" db="EMBL/GenBank/DDBJ databases">
        <title>Parallel loss of symbiosis genes in relatives of nitrogen-fixing non-legume Parasponia.</title>
        <authorList>
            <person name="Van Velzen R."/>
            <person name="Holmer R."/>
            <person name="Bu F."/>
            <person name="Rutten L."/>
            <person name="Van Zeijl A."/>
            <person name="Liu W."/>
            <person name="Santuari L."/>
            <person name="Cao Q."/>
            <person name="Sharma T."/>
            <person name="Shen D."/>
            <person name="Roswanjaya Y."/>
            <person name="Wardhani T."/>
            <person name="Kalhor M.S."/>
            <person name="Jansen J."/>
            <person name="Van den Hoogen J."/>
            <person name="Gungor B."/>
            <person name="Hartog M."/>
            <person name="Hontelez J."/>
            <person name="Verver J."/>
            <person name="Yang W.-C."/>
            <person name="Schijlen E."/>
            <person name="Repin R."/>
            <person name="Schilthuizen M."/>
            <person name="Schranz E."/>
            <person name="Heidstra R."/>
            <person name="Miyata K."/>
            <person name="Fedorova E."/>
            <person name="Kohlen W."/>
            <person name="Bisseling T."/>
            <person name="Smit S."/>
            <person name="Geurts R."/>
        </authorList>
    </citation>
    <scope>NUCLEOTIDE SEQUENCE [LARGE SCALE GENOMIC DNA]</scope>
    <source>
        <strain evidence="3">cv. WU1-14</strain>
    </source>
</reference>
<dbReference type="EMBL" id="JXTB01000929">
    <property type="protein sequence ID" value="PON31774.1"/>
    <property type="molecule type" value="Genomic_DNA"/>
</dbReference>
<name>A0A2P5A5H3_PARAD</name>
<sequence>MTLNGEFGHFACILIDIDLSQPIFDSLMVEVGSDYFFISLEYEHLPAFCSSCKTIGHLASSYRHGQPVVAAKTGEQKIERGRSRSQKRIYRPIAKSPNVAEVPVANAFSTLKKDLGPKEGVEEKGKKEFWADEEAVNDEDLILPKYVNASHDDSDNAKSLITKTAHLEEGFHVDATTVLPDQQNESKDSSSFEESKNDSLNNRDLSPSKVVSNVATRRSLKNLCVRHRPDILCLAETMYLFSSIPIRFLKSLRLDLVTVNDKSLPSI</sequence>
<dbReference type="PANTHER" id="PTHR31286:SF60">
    <property type="entry name" value="PROTEIN, PUTATIVE-RELATED"/>
    <property type="match status" value="1"/>
</dbReference>
<evidence type="ECO:0000313" key="2">
    <source>
        <dbReference type="EMBL" id="PON31774.1"/>
    </source>
</evidence>
<accession>A0A2P5A5H3</accession>
<protein>
    <submittedName>
        <fullName evidence="2">Zinc knuckle CX2CX4HX4C</fullName>
    </submittedName>
</protein>
<dbReference type="InterPro" id="IPR040256">
    <property type="entry name" value="At4g02000-like"/>
</dbReference>
<dbReference type="Proteomes" id="UP000237105">
    <property type="component" value="Unassembled WGS sequence"/>
</dbReference>
<feature type="region of interest" description="Disordered" evidence="1">
    <location>
        <begin position="175"/>
        <end position="207"/>
    </location>
</feature>
<evidence type="ECO:0000256" key="1">
    <source>
        <dbReference type="SAM" id="MobiDB-lite"/>
    </source>
</evidence>
<dbReference type="PANTHER" id="PTHR31286">
    <property type="entry name" value="GLYCINE-RICH CELL WALL STRUCTURAL PROTEIN 1.8-LIKE"/>
    <property type="match status" value="1"/>
</dbReference>
<keyword evidence="3" id="KW-1185">Reference proteome</keyword>
<feature type="compositionally biased region" description="Basic and acidic residues" evidence="1">
    <location>
        <begin position="184"/>
        <end position="197"/>
    </location>
</feature>